<dbReference type="EMBL" id="MH713599">
    <property type="protein sequence ID" value="AXY82842.1"/>
    <property type="molecule type" value="Genomic_DNA"/>
</dbReference>
<name>A0A385IIY7_9CAUD</name>
<dbReference type="Proteomes" id="UP000277855">
    <property type="component" value="Segment"/>
</dbReference>
<evidence type="ECO:0000313" key="2">
    <source>
        <dbReference type="Proteomes" id="UP000277855"/>
    </source>
</evidence>
<accession>A0A385IIY7</accession>
<proteinExistence type="predicted"/>
<protein>
    <submittedName>
        <fullName evidence="1">Uncharacterized protein</fullName>
    </submittedName>
</protein>
<evidence type="ECO:0000313" key="1">
    <source>
        <dbReference type="EMBL" id="AXY82842.1"/>
    </source>
</evidence>
<keyword evidence="2" id="KW-1185">Reference proteome</keyword>
<reference evidence="1 2" key="1">
    <citation type="journal article" date="2018" name="Sci. Rep.">
        <title>Enhanced antibacterial effect of the novel T4-like bacteriophage KARL-1 in combination with antibiotics against multi-drug resistant Acinetobacter baumannii.</title>
        <authorList>
            <person name="Jansen M."/>
            <person name="Wahida A."/>
            <person name="Latz S."/>
            <person name="Kruttgen A."/>
            <person name="Hafner H."/>
            <person name="Buhl E.M."/>
            <person name="Ritter K."/>
            <person name="Horz H.P."/>
        </authorList>
    </citation>
    <scope>NUCLEOTIDE SEQUENCE [LARGE SCALE GENOMIC DNA]</scope>
</reference>
<organism evidence="1 2">
    <name type="scientific">Acinetobacter phage KARL-1</name>
    <dbReference type="NCBI Taxonomy" id="2301662"/>
    <lineage>
        <taxon>Viruses</taxon>
        <taxon>Duplodnaviria</taxon>
        <taxon>Heunggongvirae</taxon>
        <taxon>Uroviricota</taxon>
        <taxon>Caudoviricetes</taxon>
        <taxon>Pantevenvirales</taxon>
        <taxon>Straboviridae</taxon>
        <taxon>Twarogvirinae</taxon>
        <taxon>Lazarusvirus</taxon>
        <taxon>Lazarusvirus karl</taxon>
    </lineage>
</organism>
<gene>
    <name evidence="1" type="ORF">KARL1_223</name>
</gene>
<sequence length="166" mass="19562">MNVHVYTPESLRGTISAIQEVLLKKDEIIYTVRRDDTFYMRLCNGDVFRSSVAICGNFLKDIAQVRIDPEVFSVSDLYEVYRCAPTLRYYLCIKFAKGNPDVHLYDAAMYPVNGETAFDKELSSSWRYDVERRTPMFWLNEKRWEMLKFLKDELEKILETNTVESL</sequence>